<keyword evidence="2" id="KW-1185">Reference proteome</keyword>
<comment type="caution">
    <text evidence="1">The sequence shown here is derived from an EMBL/GenBank/DDBJ whole genome shotgun (WGS) entry which is preliminary data.</text>
</comment>
<reference evidence="1 2" key="1">
    <citation type="submission" date="2018-08" db="EMBL/GenBank/DDBJ databases">
        <title>Wenzhouxiangella salilacus sp. nov., a novel bacterium isolated from a saline lake in Xinjiang Province, China.</title>
        <authorList>
            <person name="Han S."/>
        </authorList>
    </citation>
    <scope>NUCLEOTIDE SEQUENCE [LARGE SCALE GENOMIC DNA]</scope>
    <source>
        <strain evidence="1 2">XDB06</strain>
    </source>
</reference>
<dbReference type="Proteomes" id="UP000260351">
    <property type="component" value="Unassembled WGS sequence"/>
</dbReference>
<evidence type="ECO:0000313" key="2">
    <source>
        <dbReference type="Proteomes" id="UP000260351"/>
    </source>
</evidence>
<organism evidence="1 2">
    <name type="scientific">Wenzhouxiangella sediminis</name>
    <dbReference type="NCBI Taxonomy" id="1792836"/>
    <lineage>
        <taxon>Bacteria</taxon>
        <taxon>Pseudomonadati</taxon>
        <taxon>Pseudomonadota</taxon>
        <taxon>Gammaproteobacteria</taxon>
        <taxon>Chromatiales</taxon>
        <taxon>Wenzhouxiangellaceae</taxon>
        <taxon>Wenzhouxiangella</taxon>
    </lineage>
</organism>
<evidence type="ECO:0008006" key="3">
    <source>
        <dbReference type="Google" id="ProtNLM"/>
    </source>
</evidence>
<sequence>MPGPNKKTPSLIAASFLCFLAGCATTPPEERHAGIEMLRSVPDCPHEVLGRVRVTDGHNPVSGQSKEWAMTASLEHSEANLRGEAAALGADAVVVTQRRLSTNAEGDYSHIDLRGLAITACRD</sequence>
<dbReference type="RefSeq" id="WP_116650808.1">
    <property type="nucleotide sequence ID" value="NZ_QUZK01000037.1"/>
</dbReference>
<protein>
    <recommendedName>
        <fullName evidence="3">DUF4156 domain-containing protein</fullName>
    </recommendedName>
</protein>
<name>A0A3E1K8A7_9GAMM</name>
<accession>A0A3E1K8A7</accession>
<proteinExistence type="predicted"/>
<gene>
    <name evidence="1" type="ORF">DZC52_09005</name>
</gene>
<dbReference type="PROSITE" id="PS51257">
    <property type="entry name" value="PROKAR_LIPOPROTEIN"/>
    <property type="match status" value="1"/>
</dbReference>
<dbReference type="EMBL" id="QUZK01000037">
    <property type="protein sequence ID" value="RFF30207.1"/>
    <property type="molecule type" value="Genomic_DNA"/>
</dbReference>
<dbReference type="AlphaFoldDB" id="A0A3E1K8A7"/>
<evidence type="ECO:0000313" key="1">
    <source>
        <dbReference type="EMBL" id="RFF30207.1"/>
    </source>
</evidence>